<organism evidence="1 2">
    <name type="scientific">Candidatus Magnetoglobus multicellularis str. Araruama</name>
    <dbReference type="NCBI Taxonomy" id="890399"/>
    <lineage>
        <taxon>Bacteria</taxon>
        <taxon>Pseudomonadati</taxon>
        <taxon>Thermodesulfobacteriota</taxon>
        <taxon>Desulfobacteria</taxon>
        <taxon>Desulfobacterales</taxon>
        <taxon>Desulfobacteraceae</taxon>
        <taxon>Candidatus Magnetoglobus</taxon>
    </lineage>
</organism>
<comment type="caution">
    <text evidence="1">The sequence shown here is derived from an EMBL/GenBank/DDBJ whole genome shotgun (WGS) entry which is preliminary data.</text>
</comment>
<dbReference type="AlphaFoldDB" id="A0A1V1P7N8"/>
<evidence type="ECO:0000313" key="2">
    <source>
        <dbReference type="Proteomes" id="UP000189670"/>
    </source>
</evidence>
<dbReference type="EMBL" id="ATBP01000367">
    <property type="protein sequence ID" value="ETR70808.1"/>
    <property type="molecule type" value="Genomic_DNA"/>
</dbReference>
<name>A0A1V1P7N8_9BACT</name>
<evidence type="ECO:0000313" key="1">
    <source>
        <dbReference type="EMBL" id="ETR70808.1"/>
    </source>
</evidence>
<protein>
    <submittedName>
        <fullName evidence="1">Uncharacterized protein</fullName>
    </submittedName>
</protein>
<accession>A0A1V1P7N8</accession>
<dbReference type="Pfam" id="PF11536">
    <property type="entry name" value="DUF3226"/>
    <property type="match status" value="1"/>
</dbReference>
<sequence>MNVIIVEGLSDKKFLESYISYLNEKFQKRYLIIDRVRDAKGQNAIHSALNTQKIQIKKGETKNIGILIDANDSGIQGKIKNIINSAIEKAFGVKNAIESPNDKVSIDFEGNIFNLFCYICNIDGKGELEDILQEIRKDKNTQLPLCLDQFVSCMKGFNEAYPEKEYKKNLIYFYAYECICKQKGLNSDEIKSILKGYNYFCSEYWDFEHFRLKELRQFLELFR</sequence>
<gene>
    <name evidence="1" type="ORF">OMM_02971</name>
</gene>
<reference evidence="2" key="1">
    <citation type="submission" date="2012-11" db="EMBL/GenBank/DDBJ databases">
        <authorList>
            <person name="Lucero-Rivera Y.E."/>
            <person name="Tovar-Ramirez D."/>
        </authorList>
    </citation>
    <scope>NUCLEOTIDE SEQUENCE [LARGE SCALE GENOMIC DNA]</scope>
    <source>
        <strain evidence="2">Araruama</strain>
    </source>
</reference>
<proteinExistence type="predicted"/>
<dbReference type="InterPro" id="IPR024508">
    <property type="entry name" value="DUF3226"/>
</dbReference>
<dbReference type="Proteomes" id="UP000189670">
    <property type="component" value="Unassembled WGS sequence"/>
</dbReference>